<dbReference type="GO" id="GO:0043565">
    <property type="term" value="F:sequence-specific DNA binding"/>
    <property type="evidence" value="ECO:0007669"/>
    <property type="project" value="InterPro"/>
</dbReference>
<evidence type="ECO:0000313" key="7">
    <source>
        <dbReference type="EMBL" id="KFM61871.1"/>
    </source>
</evidence>
<dbReference type="Pfam" id="PF05485">
    <property type="entry name" value="THAP"/>
    <property type="match status" value="1"/>
</dbReference>
<name>A0A087T9T2_STEMI</name>
<evidence type="ECO:0000256" key="1">
    <source>
        <dbReference type="ARBA" id="ARBA00022723"/>
    </source>
</evidence>
<dbReference type="PROSITE" id="PS50950">
    <property type="entry name" value="ZF_THAP"/>
    <property type="match status" value="1"/>
</dbReference>
<evidence type="ECO:0000256" key="4">
    <source>
        <dbReference type="ARBA" id="ARBA00023125"/>
    </source>
</evidence>
<evidence type="ECO:0000256" key="3">
    <source>
        <dbReference type="ARBA" id="ARBA00022833"/>
    </source>
</evidence>
<reference evidence="7 8" key="1">
    <citation type="submission" date="2013-11" db="EMBL/GenBank/DDBJ databases">
        <title>Genome sequencing of Stegodyphus mimosarum.</title>
        <authorList>
            <person name="Bechsgaard J."/>
        </authorList>
    </citation>
    <scope>NUCLEOTIDE SEQUENCE [LARGE SCALE GENOMIC DNA]</scope>
</reference>
<accession>A0A087T9T2</accession>
<protein>
    <submittedName>
        <fullName evidence="7">THAP domain-containing protein 2</fullName>
    </submittedName>
</protein>
<proteinExistence type="predicted"/>
<feature type="non-terminal residue" evidence="7">
    <location>
        <position position="258"/>
    </location>
</feature>
<feature type="domain" description="THAP-type" evidence="6">
    <location>
        <begin position="1"/>
        <end position="95"/>
    </location>
</feature>
<dbReference type="PANTHER" id="PTHR46600">
    <property type="entry name" value="THAP DOMAIN-CONTAINING"/>
    <property type="match status" value="1"/>
</dbReference>
<keyword evidence="1" id="KW-0479">Metal-binding</keyword>
<organism evidence="7 8">
    <name type="scientific">Stegodyphus mimosarum</name>
    <name type="common">African social velvet spider</name>
    <dbReference type="NCBI Taxonomy" id="407821"/>
    <lineage>
        <taxon>Eukaryota</taxon>
        <taxon>Metazoa</taxon>
        <taxon>Ecdysozoa</taxon>
        <taxon>Arthropoda</taxon>
        <taxon>Chelicerata</taxon>
        <taxon>Arachnida</taxon>
        <taxon>Araneae</taxon>
        <taxon>Araneomorphae</taxon>
        <taxon>Entelegynae</taxon>
        <taxon>Eresoidea</taxon>
        <taxon>Eresidae</taxon>
        <taxon>Stegodyphus</taxon>
    </lineage>
</organism>
<keyword evidence="3" id="KW-0862">Zinc</keyword>
<evidence type="ECO:0000256" key="2">
    <source>
        <dbReference type="ARBA" id="ARBA00022771"/>
    </source>
</evidence>
<evidence type="ECO:0000256" key="5">
    <source>
        <dbReference type="PROSITE-ProRule" id="PRU00309"/>
    </source>
</evidence>
<keyword evidence="2 5" id="KW-0863">Zinc-finger</keyword>
<gene>
    <name evidence="7" type="ORF">X975_23940</name>
</gene>
<keyword evidence="8" id="KW-1185">Reference proteome</keyword>
<dbReference type="SUPFAM" id="SSF57716">
    <property type="entry name" value="Glucocorticoid receptor-like (DNA-binding domain)"/>
    <property type="match status" value="1"/>
</dbReference>
<dbReference type="Proteomes" id="UP000054359">
    <property type="component" value="Unassembled WGS sequence"/>
</dbReference>
<dbReference type="InterPro" id="IPR026516">
    <property type="entry name" value="THAP1/10"/>
</dbReference>
<dbReference type="InterPro" id="IPR006612">
    <property type="entry name" value="THAP_Znf"/>
</dbReference>
<dbReference type="SMART" id="SM00980">
    <property type="entry name" value="THAP"/>
    <property type="match status" value="1"/>
</dbReference>
<keyword evidence="4 5" id="KW-0238">DNA-binding</keyword>
<evidence type="ECO:0000259" key="6">
    <source>
        <dbReference type="PROSITE" id="PS50950"/>
    </source>
</evidence>
<dbReference type="SMART" id="SM00692">
    <property type="entry name" value="DM3"/>
    <property type="match status" value="1"/>
</dbReference>
<dbReference type="AlphaFoldDB" id="A0A087T9T2"/>
<evidence type="ECO:0000313" key="8">
    <source>
        <dbReference type="Proteomes" id="UP000054359"/>
    </source>
</evidence>
<sequence>MPRKCSVPGCKSNYNPNADHITTFRFPKDEQLCKTWISKINRKDFVPGSCACVCILHFDERFITRDDKATRADGTLLTLQRKVPLLPKDAYPTIFNGQPKYLSCPLPSKRKTPEDRTRELKERCEINFKKLCAADNIDSFSEFLKLCSIHLLKCIRNNWLKQTETNQTFNIPSFDDTDNKLYYASILHLKKLYNIEQHHSLKLAPALSKKVLYPTSLERQNVSTAIKLFDEKSVAALNIELKENKTGYGEAVEGKNIS</sequence>
<dbReference type="EMBL" id="KK114194">
    <property type="protein sequence ID" value="KFM61871.1"/>
    <property type="molecule type" value="Genomic_DNA"/>
</dbReference>
<dbReference type="GO" id="GO:0008270">
    <property type="term" value="F:zinc ion binding"/>
    <property type="evidence" value="ECO:0007669"/>
    <property type="project" value="UniProtKB-KW"/>
</dbReference>
<dbReference type="OrthoDB" id="6435169at2759"/>
<dbReference type="PANTHER" id="PTHR46600:SF11">
    <property type="entry name" value="THAP DOMAIN-CONTAINING PROTEIN 10"/>
    <property type="match status" value="1"/>
</dbReference>